<dbReference type="Proteomes" id="UP000694547">
    <property type="component" value="Chromosome 3"/>
</dbReference>
<dbReference type="AlphaFoldDB" id="A0A8C8UMA0"/>
<reference evidence="2" key="3">
    <citation type="submission" date="2025-09" db="UniProtKB">
        <authorList>
            <consortium name="Ensembl"/>
        </authorList>
    </citation>
    <scope>IDENTIFICATION</scope>
</reference>
<protein>
    <submittedName>
        <fullName evidence="2">Uncharacterized protein</fullName>
    </submittedName>
</protein>
<reference evidence="2 3" key="1">
    <citation type="submission" date="2018-10" db="EMBL/GenBank/DDBJ databases">
        <title>Improved assembly of the deer mouse Peromyscus maniculatus genome.</title>
        <authorList>
            <person name="Lassance J.-M."/>
            <person name="Hoekstra H.E."/>
        </authorList>
    </citation>
    <scope>NUCLEOTIDE SEQUENCE [LARGE SCALE GENOMIC DNA]</scope>
</reference>
<keyword evidence="1" id="KW-0812">Transmembrane</keyword>
<feature type="transmembrane region" description="Helical" evidence="1">
    <location>
        <begin position="35"/>
        <end position="56"/>
    </location>
</feature>
<proteinExistence type="predicted"/>
<dbReference type="Ensembl" id="ENSPEMT00000037754.1">
    <property type="protein sequence ID" value="ENSPEMP00000035142.1"/>
    <property type="gene ID" value="ENSPEMG00000029834.1"/>
</dbReference>
<reference evidence="2" key="2">
    <citation type="submission" date="2025-08" db="UniProtKB">
        <authorList>
            <consortium name="Ensembl"/>
        </authorList>
    </citation>
    <scope>IDENTIFICATION</scope>
</reference>
<name>A0A8C8UMA0_PERMB</name>
<dbReference type="GeneTree" id="ENSGT00910000147839"/>
<accession>A0A8C8UMA0</accession>
<sequence length="70" mass="8031">MKYFTSCKLSHTHNMDSTLKPYLSCDLFTRNARRLLHVLGLLSILKCMALILKYGYFHSLTSVSTKVSCE</sequence>
<evidence type="ECO:0000313" key="3">
    <source>
        <dbReference type="Proteomes" id="UP000694547"/>
    </source>
</evidence>
<evidence type="ECO:0000256" key="1">
    <source>
        <dbReference type="SAM" id="Phobius"/>
    </source>
</evidence>
<keyword evidence="1" id="KW-0472">Membrane</keyword>
<keyword evidence="3" id="KW-1185">Reference proteome</keyword>
<evidence type="ECO:0000313" key="2">
    <source>
        <dbReference type="Ensembl" id="ENSPEMP00000035142.1"/>
    </source>
</evidence>
<organism evidence="2 3">
    <name type="scientific">Peromyscus maniculatus bairdii</name>
    <name type="common">Prairie deer mouse</name>
    <dbReference type="NCBI Taxonomy" id="230844"/>
    <lineage>
        <taxon>Eukaryota</taxon>
        <taxon>Metazoa</taxon>
        <taxon>Chordata</taxon>
        <taxon>Craniata</taxon>
        <taxon>Vertebrata</taxon>
        <taxon>Euteleostomi</taxon>
        <taxon>Mammalia</taxon>
        <taxon>Eutheria</taxon>
        <taxon>Euarchontoglires</taxon>
        <taxon>Glires</taxon>
        <taxon>Rodentia</taxon>
        <taxon>Myomorpha</taxon>
        <taxon>Muroidea</taxon>
        <taxon>Cricetidae</taxon>
        <taxon>Neotominae</taxon>
        <taxon>Peromyscus</taxon>
    </lineage>
</organism>
<keyword evidence="1" id="KW-1133">Transmembrane helix</keyword>